<evidence type="ECO:0000256" key="2">
    <source>
        <dbReference type="SAM" id="Phobius"/>
    </source>
</evidence>
<feature type="region of interest" description="Disordered" evidence="1">
    <location>
        <begin position="207"/>
        <end position="240"/>
    </location>
</feature>
<reference evidence="5 6" key="1">
    <citation type="submission" date="2019-01" db="EMBL/GenBank/DDBJ databases">
        <title>Oerskovia turbata Genome sequencing and assembly.</title>
        <authorList>
            <person name="Dou T."/>
        </authorList>
    </citation>
    <scope>NUCLEOTIDE SEQUENCE [LARGE SCALE GENOMIC DNA]</scope>
    <source>
        <strain evidence="4 5">JCM12123</strain>
        <strain evidence="3 6">JCM3160</strain>
    </source>
</reference>
<evidence type="ECO:0000256" key="1">
    <source>
        <dbReference type="SAM" id="MobiDB-lite"/>
    </source>
</evidence>
<keyword evidence="2" id="KW-0812">Transmembrane</keyword>
<feature type="transmembrane region" description="Helical" evidence="2">
    <location>
        <begin position="43"/>
        <end position="61"/>
    </location>
</feature>
<dbReference type="OrthoDB" id="5150122at2"/>
<evidence type="ECO:0000313" key="6">
    <source>
        <dbReference type="Proteomes" id="UP000290517"/>
    </source>
</evidence>
<comment type="caution">
    <text evidence="4">The sequence shown here is derived from an EMBL/GenBank/DDBJ whole genome shotgun (WGS) entry which is preliminary data.</text>
</comment>
<keyword evidence="2" id="KW-0472">Membrane</keyword>
<evidence type="ECO:0000313" key="3">
    <source>
        <dbReference type="EMBL" id="RXR26264.1"/>
    </source>
</evidence>
<dbReference type="EMBL" id="SDJQ01000001">
    <property type="protein sequence ID" value="RXR36766.1"/>
    <property type="molecule type" value="Genomic_DNA"/>
</dbReference>
<evidence type="ECO:0000313" key="4">
    <source>
        <dbReference type="EMBL" id="RXR36766.1"/>
    </source>
</evidence>
<protein>
    <submittedName>
        <fullName evidence="4">Uncharacterized protein</fullName>
    </submittedName>
</protein>
<keyword evidence="6" id="KW-1185">Reference proteome</keyword>
<sequence length="334" mass="34780">MSQTTTVLVELAEDPGAVERPLAADDPGSSLPPLPARTGWRRWAWLVPTVPAVVLVAYRQLAPSQGWPLPAAVLGVLAVLLLLVAVLALARYLDDRDAQRESRARDALLVDAERTTGSVLVDGTAGSGEAATPSLLPDGAARVSGRLTFSVDHLPVRTPFTVPVPAGTHGPRSGDPVAVWYPRATDGRPRVVLVRYQRAWADDLLGAMPPSPAGDGADPSVAPTTGASPDDAPTLSAESAASATAAATNQDFLVALGRAGAEHPHLDVEQVPPTGAWRSVRVELSLPGSTRSVLVFEDNDELVYIGPDGGGAQSLDPTAPSAVLDLAERLLRTD</sequence>
<gene>
    <name evidence="3" type="ORF">EQW73_07985</name>
    <name evidence="4" type="ORF">EQW78_01040</name>
</gene>
<dbReference type="STRING" id="1713.GCA_000718325_01994"/>
<accession>A0A4Q1L228</accession>
<dbReference type="RefSeq" id="WP_030151510.1">
    <property type="nucleotide sequence ID" value="NZ_JOFV01000008.1"/>
</dbReference>
<proteinExistence type="predicted"/>
<dbReference type="Proteomes" id="UP000289805">
    <property type="component" value="Unassembled WGS sequence"/>
</dbReference>
<name>A0A4Q1L228_9CELL</name>
<dbReference type="AlphaFoldDB" id="A0A4Q1L228"/>
<keyword evidence="2" id="KW-1133">Transmembrane helix</keyword>
<evidence type="ECO:0000313" key="5">
    <source>
        <dbReference type="Proteomes" id="UP000289805"/>
    </source>
</evidence>
<organism evidence="4 5">
    <name type="scientific">Oerskovia turbata</name>
    <dbReference type="NCBI Taxonomy" id="1713"/>
    <lineage>
        <taxon>Bacteria</taxon>
        <taxon>Bacillati</taxon>
        <taxon>Actinomycetota</taxon>
        <taxon>Actinomycetes</taxon>
        <taxon>Micrococcales</taxon>
        <taxon>Cellulomonadaceae</taxon>
        <taxon>Oerskovia</taxon>
    </lineage>
</organism>
<feature type="transmembrane region" description="Helical" evidence="2">
    <location>
        <begin position="67"/>
        <end position="93"/>
    </location>
</feature>
<dbReference type="Proteomes" id="UP000290517">
    <property type="component" value="Unassembled WGS sequence"/>
</dbReference>
<dbReference type="EMBL" id="SDJR01000004">
    <property type="protein sequence ID" value="RXR26264.1"/>
    <property type="molecule type" value="Genomic_DNA"/>
</dbReference>